<accession>A0AAD5NTM3</accession>
<comment type="caution">
    <text evidence="14">The sequence shown here is derived from an EMBL/GenBank/DDBJ whole genome shotgun (WGS) entry which is preliminary data.</text>
</comment>
<keyword evidence="10" id="KW-0325">Glycoprotein</keyword>
<dbReference type="Proteomes" id="UP001064489">
    <property type="component" value="Chromosome 4"/>
</dbReference>
<dbReference type="PANTHER" id="PTHR31741">
    <property type="entry name" value="OS02G0726500 PROTEIN-RELATED"/>
    <property type="match status" value="1"/>
</dbReference>
<reference evidence="14" key="1">
    <citation type="journal article" date="2022" name="Plant J.">
        <title>Strategies of tolerance reflected in two North American maple genomes.</title>
        <authorList>
            <person name="McEvoy S.L."/>
            <person name="Sezen U.U."/>
            <person name="Trouern-Trend A."/>
            <person name="McMahon S.M."/>
            <person name="Schaberg P.G."/>
            <person name="Yang J."/>
            <person name="Wegrzyn J.L."/>
            <person name="Swenson N.G."/>
        </authorList>
    </citation>
    <scope>NUCLEOTIDE SEQUENCE</scope>
    <source>
        <strain evidence="14">91603</strain>
    </source>
</reference>
<dbReference type="GO" id="GO:0005802">
    <property type="term" value="C:trans-Golgi network"/>
    <property type="evidence" value="ECO:0007669"/>
    <property type="project" value="TreeGrafter"/>
</dbReference>
<dbReference type="PANTHER" id="PTHR31741:SF46">
    <property type="entry name" value="O-FUCOSYLTRANSFERASE 27"/>
    <property type="match status" value="1"/>
</dbReference>
<dbReference type="GO" id="GO:0016757">
    <property type="term" value="F:glycosyltransferase activity"/>
    <property type="evidence" value="ECO:0007669"/>
    <property type="project" value="UniProtKB-KW"/>
</dbReference>
<evidence type="ECO:0000313" key="14">
    <source>
        <dbReference type="EMBL" id="KAI9181926.1"/>
    </source>
</evidence>
<evidence type="ECO:0000256" key="1">
    <source>
        <dbReference type="ARBA" id="ARBA00004606"/>
    </source>
</evidence>
<evidence type="ECO:0000256" key="8">
    <source>
        <dbReference type="ARBA" id="ARBA00022989"/>
    </source>
</evidence>
<keyword evidence="8" id="KW-1133">Transmembrane helix</keyword>
<evidence type="ECO:0000256" key="6">
    <source>
        <dbReference type="ARBA" id="ARBA00022692"/>
    </source>
</evidence>
<evidence type="ECO:0000256" key="2">
    <source>
        <dbReference type="ARBA" id="ARBA00004881"/>
    </source>
</evidence>
<keyword evidence="15" id="KW-1185">Reference proteome</keyword>
<keyword evidence="5" id="KW-0808">Transferase</keyword>
<keyword evidence="6" id="KW-0812">Transmembrane</keyword>
<protein>
    <recommendedName>
        <fullName evidence="13">O-fucosyltransferase family protein</fullName>
    </recommendedName>
</protein>
<reference evidence="14" key="2">
    <citation type="submission" date="2023-02" db="EMBL/GenBank/DDBJ databases">
        <authorList>
            <person name="Swenson N.G."/>
            <person name="Wegrzyn J.L."/>
            <person name="Mcevoy S.L."/>
        </authorList>
    </citation>
    <scope>NUCLEOTIDE SEQUENCE</scope>
    <source>
        <strain evidence="14">91603</strain>
        <tissue evidence="14">Leaf</tissue>
    </source>
</reference>
<evidence type="ECO:0000256" key="5">
    <source>
        <dbReference type="ARBA" id="ARBA00022679"/>
    </source>
</evidence>
<evidence type="ECO:0000256" key="9">
    <source>
        <dbReference type="ARBA" id="ARBA00023136"/>
    </source>
</evidence>
<organism evidence="14 15">
    <name type="scientific">Acer negundo</name>
    <name type="common">Box elder</name>
    <dbReference type="NCBI Taxonomy" id="4023"/>
    <lineage>
        <taxon>Eukaryota</taxon>
        <taxon>Viridiplantae</taxon>
        <taxon>Streptophyta</taxon>
        <taxon>Embryophyta</taxon>
        <taxon>Tracheophyta</taxon>
        <taxon>Spermatophyta</taxon>
        <taxon>Magnoliopsida</taxon>
        <taxon>eudicotyledons</taxon>
        <taxon>Gunneridae</taxon>
        <taxon>Pentapetalae</taxon>
        <taxon>rosids</taxon>
        <taxon>malvids</taxon>
        <taxon>Sapindales</taxon>
        <taxon>Sapindaceae</taxon>
        <taxon>Hippocastanoideae</taxon>
        <taxon>Acereae</taxon>
        <taxon>Acer</taxon>
    </lineage>
</organism>
<keyword evidence="11" id="KW-0294">Fucose metabolism</keyword>
<dbReference type="GO" id="GO:0006004">
    <property type="term" value="P:fucose metabolic process"/>
    <property type="evidence" value="ECO:0007669"/>
    <property type="project" value="UniProtKB-KW"/>
</dbReference>
<keyword evidence="7" id="KW-0735">Signal-anchor</keyword>
<dbReference type="AlphaFoldDB" id="A0AAD5NTM3"/>
<dbReference type="GO" id="GO:0016020">
    <property type="term" value="C:membrane"/>
    <property type="evidence" value="ECO:0007669"/>
    <property type="project" value="UniProtKB-SubCell"/>
</dbReference>
<evidence type="ECO:0000256" key="4">
    <source>
        <dbReference type="ARBA" id="ARBA00022676"/>
    </source>
</evidence>
<evidence type="ECO:0000256" key="13">
    <source>
        <dbReference type="ARBA" id="ARBA00030350"/>
    </source>
</evidence>
<keyword evidence="12" id="KW-0119">Carbohydrate metabolism</keyword>
<dbReference type="Pfam" id="PF10250">
    <property type="entry name" value="O-FucT"/>
    <property type="match status" value="1"/>
</dbReference>
<gene>
    <name evidence="14" type="ORF">LWI28_020116</name>
</gene>
<evidence type="ECO:0000256" key="10">
    <source>
        <dbReference type="ARBA" id="ARBA00023180"/>
    </source>
</evidence>
<comment type="subcellular location">
    <subcellularLocation>
        <location evidence="1">Membrane</location>
        <topology evidence="1">Single-pass type II membrane protein</topology>
    </subcellularLocation>
</comment>
<comment type="similarity">
    <text evidence="3">Belongs to the glycosyltransferase GT106 family.</text>
</comment>
<dbReference type="EMBL" id="JAJSOW010000101">
    <property type="protein sequence ID" value="KAI9181926.1"/>
    <property type="molecule type" value="Genomic_DNA"/>
</dbReference>
<evidence type="ECO:0000256" key="3">
    <source>
        <dbReference type="ARBA" id="ARBA00007737"/>
    </source>
</evidence>
<evidence type="ECO:0000313" key="15">
    <source>
        <dbReference type="Proteomes" id="UP001064489"/>
    </source>
</evidence>
<evidence type="ECO:0000256" key="7">
    <source>
        <dbReference type="ARBA" id="ARBA00022968"/>
    </source>
</evidence>
<dbReference type="GO" id="GO:0005768">
    <property type="term" value="C:endosome"/>
    <property type="evidence" value="ECO:0007669"/>
    <property type="project" value="TreeGrafter"/>
</dbReference>
<keyword evidence="9" id="KW-0472">Membrane</keyword>
<comment type="pathway">
    <text evidence="2">Glycan metabolism.</text>
</comment>
<name>A0AAD5NTM3_ACENE</name>
<dbReference type="InterPro" id="IPR019378">
    <property type="entry name" value="GDP-Fuc_O-FucTrfase"/>
</dbReference>
<evidence type="ECO:0000256" key="12">
    <source>
        <dbReference type="ARBA" id="ARBA00023277"/>
    </source>
</evidence>
<proteinExistence type="inferred from homology"/>
<evidence type="ECO:0000256" key="11">
    <source>
        <dbReference type="ARBA" id="ARBA00023253"/>
    </source>
</evidence>
<keyword evidence="4" id="KW-0328">Glycosyltransferase</keyword>
<sequence>MKGEGKILFKSKMKWPEDSVSDYQSSITIFSWRPIFETLNPSRTSPLYRRLWGPVKPLESLHPDASTRGYYADPSLQTNGFLFVRMQGGFHEIRNSVPDVVVVARLFNATLVIPEIQSTTSSKGISSQYVQEFCIPLQ</sequence>